<dbReference type="SMART" id="SM00240">
    <property type="entry name" value="FHA"/>
    <property type="match status" value="1"/>
</dbReference>
<evidence type="ECO:0000313" key="2">
    <source>
        <dbReference type="EMBL" id="MBE9042316.1"/>
    </source>
</evidence>
<keyword evidence="3" id="KW-1185">Reference proteome</keyword>
<dbReference type="InterPro" id="IPR008984">
    <property type="entry name" value="SMAD_FHA_dom_sf"/>
</dbReference>
<dbReference type="Gene3D" id="2.60.200.20">
    <property type="match status" value="1"/>
</dbReference>
<dbReference type="PROSITE" id="PS50006">
    <property type="entry name" value="FHA_DOMAIN"/>
    <property type="match status" value="1"/>
</dbReference>
<feature type="domain" description="FHA" evidence="1">
    <location>
        <begin position="26"/>
        <end position="74"/>
    </location>
</feature>
<name>A0A928W1L8_9CYAN</name>
<gene>
    <name evidence="2" type="ORF">IQ235_16175</name>
</gene>
<accession>A0A928W1L8</accession>
<evidence type="ECO:0000313" key="3">
    <source>
        <dbReference type="Proteomes" id="UP000621799"/>
    </source>
</evidence>
<sequence>MITLVLLHPTQNTVLRSWQFDNKPAIRIGRAKTNDVTIVSSVVSRLHLELWKTPSNWEAIGYGANGTYVNGERINQAPVADGMVIRLGSSGPKIQIQLSDTKEGNSIGSEISRDRDILRTTPPDVAHHIKTKVDIGS</sequence>
<dbReference type="InterPro" id="IPR000253">
    <property type="entry name" value="FHA_dom"/>
</dbReference>
<dbReference type="Pfam" id="PF00498">
    <property type="entry name" value="FHA"/>
    <property type="match status" value="1"/>
</dbReference>
<dbReference type="SUPFAM" id="SSF49879">
    <property type="entry name" value="SMAD/FHA domain"/>
    <property type="match status" value="1"/>
</dbReference>
<dbReference type="AlphaFoldDB" id="A0A928W1L8"/>
<organism evidence="2 3">
    <name type="scientific">Zarconia navalis LEGE 11467</name>
    <dbReference type="NCBI Taxonomy" id="1828826"/>
    <lineage>
        <taxon>Bacteria</taxon>
        <taxon>Bacillati</taxon>
        <taxon>Cyanobacteriota</taxon>
        <taxon>Cyanophyceae</taxon>
        <taxon>Oscillatoriophycideae</taxon>
        <taxon>Oscillatoriales</taxon>
        <taxon>Oscillatoriales incertae sedis</taxon>
        <taxon>Zarconia</taxon>
        <taxon>Zarconia navalis</taxon>
    </lineage>
</organism>
<dbReference type="Proteomes" id="UP000621799">
    <property type="component" value="Unassembled WGS sequence"/>
</dbReference>
<reference evidence="2" key="1">
    <citation type="submission" date="2020-10" db="EMBL/GenBank/DDBJ databases">
        <authorList>
            <person name="Castelo-Branco R."/>
            <person name="Eusebio N."/>
            <person name="Adriana R."/>
            <person name="Vieira A."/>
            <person name="Brugerolle De Fraissinette N."/>
            <person name="Rezende De Castro R."/>
            <person name="Schneider M.P."/>
            <person name="Vasconcelos V."/>
            <person name="Leao P.N."/>
        </authorList>
    </citation>
    <scope>NUCLEOTIDE SEQUENCE</scope>
    <source>
        <strain evidence="2">LEGE 11467</strain>
    </source>
</reference>
<evidence type="ECO:0000259" key="1">
    <source>
        <dbReference type="PROSITE" id="PS50006"/>
    </source>
</evidence>
<comment type="caution">
    <text evidence="2">The sequence shown here is derived from an EMBL/GenBank/DDBJ whole genome shotgun (WGS) entry which is preliminary data.</text>
</comment>
<dbReference type="EMBL" id="JADEXN010000335">
    <property type="protein sequence ID" value="MBE9042316.1"/>
    <property type="molecule type" value="Genomic_DNA"/>
</dbReference>
<dbReference type="RefSeq" id="WP_264322482.1">
    <property type="nucleotide sequence ID" value="NZ_JADEXN010000335.1"/>
</dbReference>
<protein>
    <submittedName>
        <fullName evidence="2">FHA domain-containing protein</fullName>
    </submittedName>
</protein>
<proteinExistence type="predicted"/>